<evidence type="ECO:0000313" key="5">
    <source>
        <dbReference type="EMBL" id="PBQ22532.1"/>
    </source>
</evidence>
<name>A0A2A3TU30_LEVBR</name>
<organism evidence="5 6">
    <name type="scientific">Levilactobacillus brevis</name>
    <name type="common">Lactobacillus brevis</name>
    <dbReference type="NCBI Taxonomy" id="1580"/>
    <lineage>
        <taxon>Bacteria</taxon>
        <taxon>Bacillati</taxon>
        <taxon>Bacillota</taxon>
        <taxon>Bacilli</taxon>
        <taxon>Lactobacillales</taxon>
        <taxon>Lactobacillaceae</taxon>
        <taxon>Levilactobacillus</taxon>
    </lineage>
</organism>
<dbReference type="SUPFAM" id="SSF56300">
    <property type="entry name" value="Metallo-dependent phosphatases"/>
    <property type="match status" value="1"/>
</dbReference>
<dbReference type="InterPro" id="IPR006179">
    <property type="entry name" value="5_nucleotidase/apyrase"/>
</dbReference>
<keyword evidence="2" id="KW-0547">Nucleotide-binding</keyword>
<dbReference type="PROSITE" id="PS00786">
    <property type="entry name" value="5_NUCLEOTIDASE_2"/>
    <property type="match status" value="1"/>
</dbReference>
<evidence type="ECO:0000259" key="3">
    <source>
        <dbReference type="Pfam" id="PF00149"/>
    </source>
</evidence>
<dbReference type="AlphaFoldDB" id="A0A2A3TU30"/>
<dbReference type="Gene3D" id="3.60.21.10">
    <property type="match status" value="1"/>
</dbReference>
<dbReference type="PRINTS" id="PR01607">
    <property type="entry name" value="APYRASEFAMLY"/>
</dbReference>
<dbReference type="Pfam" id="PF00149">
    <property type="entry name" value="Metallophos"/>
    <property type="match status" value="1"/>
</dbReference>
<gene>
    <name evidence="5" type="ORF">CNR29_00275</name>
</gene>
<accession>A0A2A3TU30</accession>
<dbReference type="SUPFAM" id="SSF55816">
    <property type="entry name" value="5'-nucleotidase (syn. UDP-sugar hydrolase), C-terminal domain"/>
    <property type="match status" value="1"/>
</dbReference>
<dbReference type="RefSeq" id="WP_096109496.1">
    <property type="nucleotide sequence ID" value="NZ_NVYO01000001.1"/>
</dbReference>
<keyword evidence="2" id="KW-0378">Hydrolase</keyword>
<evidence type="ECO:0000256" key="1">
    <source>
        <dbReference type="ARBA" id="ARBA00022729"/>
    </source>
</evidence>
<dbReference type="InterPro" id="IPR036907">
    <property type="entry name" value="5'-Nucleotdase_C_sf"/>
</dbReference>
<proteinExistence type="inferred from homology"/>
<sequence length="627" mass="67655">MASVHHHKLLYSLFVSLLAAGSVTALPGLADTGQAAKVTTQTDKYRVPTSQPGFKKVAKKYKQAIPIQILGINDLHGGLETTGSVTIGTKTYNDVGTVARLSGSLDQAQNQFKKSQHAKAANTFRVEAGDMVGASPANSTLLAHESTMHALRAMNFQIGTLGNHEFDHGLGEFNRILKGHKPAASADSLIKNYPHQTSKINLVVANVVKKSNHKIPYGYKPYTIKTIKAHGKTAKVGFIGIETTDLPHLTLLKNYQNYQVLDEAKTIAKYDKILNKKGVKAVVVMAHTGIASQDGKTDGSAVSILNKVNQLDKQNHVGLYVAGHSHQYANATVGKTRVVQAVYTGKAYNDTQGYINPKTGKFMHLESHVYPVLPAKANPKAKSNAKVVAIVKDADKRVAPKVNAVIGKAATPEPITGRNNNSKTMENAAGELVVDAQRYEAQKAGTTPDFAMTNNGGVRADLAVTKQGDITWGAAVAVQPFGNILQVVEMTGQQIKDALNQQYDENQAFYLQISGLRYTYTDNNDAKQPYKVVDIKKDDGTPVSMTATYRVVINDFLHGGGDNFYAFKNTPIKASIGADTDVFVQYFKDMAAANTPIKAPTLDRKIYQPAGSAMATHTQPVEQVALG</sequence>
<dbReference type="GO" id="GO:0000166">
    <property type="term" value="F:nucleotide binding"/>
    <property type="evidence" value="ECO:0007669"/>
    <property type="project" value="UniProtKB-KW"/>
</dbReference>
<dbReference type="Gene3D" id="3.90.780.10">
    <property type="entry name" value="5'-Nucleotidase, C-terminal domain"/>
    <property type="match status" value="1"/>
</dbReference>
<dbReference type="GO" id="GO:0046872">
    <property type="term" value="F:metal ion binding"/>
    <property type="evidence" value="ECO:0007669"/>
    <property type="project" value="InterPro"/>
</dbReference>
<evidence type="ECO:0000259" key="4">
    <source>
        <dbReference type="Pfam" id="PF02872"/>
    </source>
</evidence>
<dbReference type="GO" id="GO:0008253">
    <property type="term" value="F:5'-nucleotidase activity"/>
    <property type="evidence" value="ECO:0007669"/>
    <property type="project" value="TreeGrafter"/>
</dbReference>
<feature type="chain" id="PRO_5039752139" evidence="2">
    <location>
        <begin position="26"/>
        <end position="627"/>
    </location>
</feature>
<dbReference type="InterPro" id="IPR008334">
    <property type="entry name" value="5'-Nucleotdase_C"/>
</dbReference>
<keyword evidence="1 2" id="KW-0732">Signal</keyword>
<dbReference type="GO" id="GO:0030288">
    <property type="term" value="C:outer membrane-bounded periplasmic space"/>
    <property type="evidence" value="ECO:0007669"/>
    <property type="project" value="TreeGrafter"/>
</dbReference>
<dbReference type="PANTHER" id="PTHR11575">
    <property type="entry name" value="5'-NUCLEOTIDASE-RELATED"/>
    <property type="match status" value="1"/>
</dbReference>
<evidence type="ECO:0000313" key="6">
    <source>
        <dbReference type="Proteomes" id="UP000217918"/>
    </source>
</evidence>
<feature type="domain" description="Calcineurin-like phosphoesterase" evidence="3">
    <location>
        <begin position="68"/>
        <end position="328"/>
    </location>
</feature>
<dbReference type="EMBL" id="NVYO01000001">
    <property type="protein sequence ID" value="PBQ22532.1"/>
    <property type="molecule type" value="Genomic_DNA"/>
</dbReference>
<feature type="signal peptide" evidence="2">
    <location>
        <begin position="1"/>
        <end position="25"/>
    </location>
</feature>
<dbReference type="GO" id="GO:0008768">
    <property type="term" value="F:UDP-sugar diphosphatase activity"/>
    <property type="evidence" value="ECO:0007669"/>
    <property type="project" value="TreeGrafter"/>
</dbReference>
<dbReference type="InterPro" id="IPR004843">
    <property type="entry name" value="Calcineurin-like_PHP"/>
</dbReference>
<reference evidence="5 6" key="1">
    <citation type="submission" date="2017-09" db="EMBL/GenBank/DDBJ databases">
        <title>Genome sequence of Lactobacillus brevis D7.</title>
        <authorList>
            <person name="Kwon M.-S."/>
            <person name="Lim S.K."/>
            <person name="Choi H.-J."/>
        </authorList>
    </citation>
    <scope>NUCLEOTIDE SEQUENCE [LARGE SCALE GENOMIC DNA]</scope>
    <source>
        <strain evidence="5 6">D7</strain>
    </source>
</reference>
<dbReference type="GO" id="GO:0009166">
    <property type="term" value="P:nucleotide catabolic process"/>
    <property type="evidence" value="ECO:0007669"/>
    <property type="project" value="InterPro"/>
</dbReference>
<dbReference type="Pfam" id="PF02872">
    <property type="entry name" value="5_nucleotid_C"/>
    <property type="match status" value="1"/>
</dbReference>
<dbReference type="InterPro" id="IPR029052">
    <property type="entry name" value="Metallo-depent_PP-like"/>
</dbReference>
<dbReference type="InterPro" id="IPR006146">
    <property type="entry name" value="5'-Nucleotdase_CS"/>
</dbReference>
<protein>
    <submittedName>
        <fullName evidence="5">Bifunctional metallophosphatase/5'-nucleotidase</fullName>
    </submittedName>
</protein>
<evidence type="ECO:0000256" key="2">
    <source>
        <dbReference type="RuleBase" id="RU362119"/>
    </source>
</evidence>
<dbReference type="Proteomes" id="UP000217918">
    <property type="component" value="Unassembled WGS sequence"/>
</dbReference>
<comment type="similarity">
    <text evidence="2">Belongs to the 5'-nucleotidase family.</text>
</comment>
<feature type="domain" description="5'-Nucleotidase C-terminal" evidence="4">
    <location>
        <begin position="405"/>
        <end position="568"/>
    </location>
</feature>
<comment type="caution">
    <text evidence="5">The sequence shown here is derived from an EMBL/GenBank/DDBJ whole genome shotgun (WGS) entry which is preliminary data.</text>
</comment>
<dbReference type="PANTHER" id="PTHR11575:SF24">
    <property type="entry name" value="5'-NUCLEOTIDASE"/>
    <property type="match status" value="1"/>
</dbReference>